<evidence type="ECO:0000313" key="5">
    <source>
        <dbReference type="EMBL" id="RSM69839.1"/>
    </source>
</evidence>
<reference evidence="5 6" key="1">
    <citation type="submission" date="2018-05" db="EMBL/GenBank/DDBJ databases">
        <title>Evolution of GPA BGCs.</title>
        <authorList>
            <person name="Waglechner N."/>
            <person name="Wright G.D."/>
        </authorList>
    </citation>
    <scope>NUCLEOTIDE SEQUENCE [LARGE SCALE GENOMIC DNA]</scope>
    <source>
        <strain evidence="5 6">A82846</strain>
    </source>
</reference>
<dbReference type="InterPro" id="IPR039420">
    <property type="entry name" value="WalR-like"/>
</dbReference>
<dbReference type="InterPro" id="IPR000792">
    <property type="entry name" value="Tscrpt_reg_LuxR_C"/>
</dbReference>
<accession>A0A428YNJ0</accession>
<dbReference type="AlphaFoldDB" id="A0A428YNJ0"/>
<dbReference type="GO" id="GO:0003677">
    <property type="term" value="F:DNA binding"/>
    <property type="evidence" value="ECO:0007669"/>
    <property type="project" value="UniProtKB-KW"/>
</dbReference>
<proteinExistence type="predicted"/>
<evidence type="ECO:0000256" key="1">
    <source>
        <dbReference type="ARBA" id="ARBA00023125"/>
    </source>
</evidence>
<comment type="caution">
    <text evidence="5">The sequence shown here is derived from an EMBL/GenBank/DDBJ whole genome shotgun (WGS) entry which is preliminary data.</text>
</comment>
<name>A0A428YNJ0_KIBAR</name>
<dbReference type="PROSITE" id="PS50043">
    <property type="entry name" value="HTH_LUXR_2"/>
    <property type="match status" value="1"/>
</dbReference>
<dbReference type="InterPro" id="IPR001789">
    <property type="entry name" value="Sig_transdc_resp-reg_receiver"/>
</dbReference>
<protein>
    <submittedName>
        <fullName evidence="5">DNA-binding response regulator</fullName>
    </submittedName>
</protein>
<feature type="modified residue" description="4-aspartylphosphate" evidence="2">
    <location>
        <position position="54"/>
    </location>
</feature>
<dbReference type="Pfam" id="PF00072">
    <property type="entry name" value="Response_reg"/>
    <property type="match status" value="1"/>
</dbReference>
<dbReference type="EMBL" id="QHKI01000069">
    <property type="protein sequence ID" value="RSM69839.1"/>
    <property type="molecule type" value="Genomic_DNA"/>
</dbReference>
<feature type="domain" description="HTH luxR-type" evidence="3">
    <location>
        <begin position="129"/>
        <end position="194"/>
    </location>
</feature>
<gene>
    <name evidence="5" type="ORF">DMH04_45670</name>
</gene>
<dbReference type="SUPFAM" id="SSF46894">
    <property type="entry name" value="C-terminal effector domain of the bipartite response regulators"/>
    <property type="match status" value="1"/>
</dbReference>
<keyword evidence="1 5" id="KW-0238">DNA-binding</keyword>
<evidence type="ECO:0000259" key="3">
    <source>
        <dbReference type="PROSITE" id="PS50043"/>
    </source>
</evidence>
<dbReference type="PANTHER" id="PTHR43214">
    <property type="entry name" value="TWO-COMPONENT RESPONSE REGULATOR"/>
    <property type="match status" value="1"/>
</dbReference>
<dbReference type="GO" id="GO:0000160">
    <property type="term" value="P:phosphorelay signal transduction system"/>
    <property type="evidence" value="ECO:0007669"/>
    <property type="project" value="InterPro"/>
</dbReference>
<dbReference type="RefSeq" id="WP_037270050.1">
    <property type="nucleotide sequence ID" value="NZ_QHKI01000069.1"/>
</dbReference>
<evidence type="ECO:0000313" key="6">
    <source>
        <dbReference type="Proteomes" id="UP000287547"/>
    </source>
</evidence>
<evidence type="ECO:0000256" key="2">
    <source>
        <dbReference type="PROSITE-ProRule" id="PRU00169"/>
    </source>
</evidence>
<keyword evidence="2" id="KW-0597">Phosphoprotein</keyword>
<dbReference type="PANTHER" id="PTHR43214:SF42">
    <property type="entry name" value="TRANSCRIPTIONAL REGULATORY PROTEIN DESR"/>
    <property type="match status" value="1"/>
</dbReference>
<dbReference type="OrthoDB" id="9808843at2"/>
<evidence type="ECO:0000259" key="4">
    <source>
        <dbReference type="PROSITE" id="PS50110"/>
    </source>
</evidence>
<dbReference type="PRINTS" id="PR00038">
    <property type="entry name" value="HTHLUXR"/>
</dbReference>
<dbReference type="PROSITE" id="PS50110">
    <property type="entry name" value="RESPONSE_REGULATORY"/>
    <property type="match status" value="1"/>
</dbReference>
<dbReference type="InterPro" id="IPR011006">
    <property type="entry name" value="CheY-like_superfamily"/>
</dbReference>
<dbReference type="SMART" id="SM00421">
    <property type="entry name" value="HTH_LUXR"/>
    <property type="match status" value="1"/>
</dbReference>
<dbReference type="SMART" id="SM00448">
    <property type="entry name" value="REC"/>
    <property type="match status" value="1"/>
</dbReference>
<dbReference type="SUPFAM" id="SSF52172">
    <property type="entry name" value="CheY-like"/>
    <property type="match status" value="1"/>
</dbReference>
<dbReference type="CDD" id="cd06170">
    <property type="entry name" value="LuxR_C_like"/>
    <property type="match status" value="1"/>
</dbReference>
<dbReference type="GO" id="GO:0006355">
    <property type="term" value="P:regulation of DNA-templated transcription"/>
    <property type="evidence" value="ECO:0007669"/>
    <property type="project" value="InterPro"/>
</dbReference>
<dbReference type="InterPro" id="IPR016032">
    <property type="entry name" value="Sig_transdc_resp-reg_C-effctor"/>
</dbReference>
<feature type="domain" description="Response regulatory" evidence="4">
    <location>
        <begin position="3"/>
        <end position="114"/>
    </location>
</feature>
<sequence>MIRVVLADDEQLTRQAVASLLGLEPDLEVVADVDDGSKALLAIAEHKPDVVVLDLEMPTMDGLRVLELTDVKAIMLTRHARPGVLRQALSLGAKGFLAKTAPAALLADVIRRVHAGMRYVDPEFAAEALAENPCPLTDRELEVLRMVDDSRTAPDIARALNLSAGTVRNYVSSAMAKLGARTRAQAARMARDNGWI</sequence>
<dbReference type="Pfam" id="PF00196">
    <property type="entry name" value="GerE"/>
    <property type="match status" value="1"/>
</dbReference>
<organism evidence="5 6">
    <name type="scientific">Kibdelosporangium aridum</name>
    <dbReference type="NCBI Taxonomy" id="2030"/>
    <lineage>
        <taxon>Bacteria</taxon>
        <taxon>Bacillati</taxon>
        <taxon>Actinomycetota</taxon>
        <taxon>Actinomycetes</taxon>
        <taxon>Pseudonocardiales</taxon>
        <taxon>Pseudonocardiaceae</taxon>
        <taxon>Kibdelosporangium</taxon>
    </lineage>
</organism>
<dbReference type="Proteomes" id="UP000287547">
    <property type="component" value="Unassembled WGS sequence"/>
</dbReference>
<dbReference type="Gene3D" id="3.40.50.2300">
    <property type="match status" value="1"/>
</dbReference>